<dbReference type="Proteomes" id="UP000230750">
    <property type="component" value="Unassembled WGS sequence"/>
</dbReference>
<dbReference type="GO" id="GO:0006082">
    <property type="term" value="P:organic acid metabolic process"/>
    <property type="evidence" value="ECO:0007669"/>
    <property type="project" value="TreeGrafter"/>
</dbReference>
<dbReference type="Gene3D" id="1.10.630.10">
    <property type="entry name" value="Cytochrome P450"/>
    <property type="match status" value="1"/>
</dbReference>
<evidence type="ECO:0000256" key="2">
    <source>
        <dbReference type="ARBA" id="ARBA00022723"/>
    </source>
</evidence>
<name>A0A2G8LBQ1_STIJA</name>
<evidence type="ECO:0000256" key="3">
    <source>
        <dbReference type="ARBA" id="ARBA00023004"/>
    </source>
</evidence>
<dbReference type="InterPro" id="IPR002401">
    <property type="entry name" value="Cyt_P450_E_grp-I"/>
</dbReference>
<keyword evidence="3 4" id="KW-0408">Iron</keyword>
<dbReference type="PRINTS" id="PR00463">
    <property type="entry name" value="EP450I"/>
</dbReference>
<keyword evidence="5" id="KW-0560">Oxidoreductase</keyword>
<dbReference type="GO" id="GO:0006805">
    <property type="term" value="P:xenobiotic metabolic process"/>
    <property type="evidence" value="ECO:0007669"/>
    <property type="project" value="TreeGrafter"/>
</dbReference>
<dbReference type="Pfam" id="PF00067">
    <property type="entry name" value="p450"/>
    <property type="match status" value="1"/>
</dbReference>
<keyword evidence="7" id="KW-1185">Reference proteome</keyword>
<dbReference type="GO" id="GO:0016712">
    <property type="term" value="F:oxidoreductase activity, acting on paired donors, with incorporation or reduction of molecular oxygen, reduced flavin or flavoprotein as one donor, and incorporation of one atom of oxygen"/>
    <property type="evidence" value="ECO:0007669"/>
    <property type="project" value="TreeGrafter"/>
</dbReference>
<proteinExistence type="inferred from homology"/>
<dbReference type="PANTHER" id="PTHR24300">
    <property type="entry name" value="CYTOCHROME P450 508A4-RELATED"/>
    <property type="match status" value="1"/>
</dbReference>
<keyword evidence="4 5" id="KW-0349">Heme</keyword>
<keyword evidence="5" id="KW-0503">Monooxygenase</keyword>
<dbReference type="InterPro" id="IPR036396">
    <property type="entry name" value="Cyt_P450_sf"/>
</dbReference>
<evidence type="ECO:0000256" key="5">
    <source>
        <dbReference type="RuleBase" id="RU000461"/>
    </source>
</evidence>
<dbReference type="OrthoDB" id="2789670at2759"/>
<dbReference type="AlphaFoldDB" id="A0A2G8LBQ1"/>
<dbReference type="PROSITE" id="PS00086">
    <property type="entry name" value="CYTOCHROME_P450"/>
    <property type="match status" value="1"/>
</dbReference>
<evidence type="ECO:0000313" key="6">
    <source>
        <dbReference type="EMBL" id="PIK57696.1"/>
    </source>
</evidence>
<dbReference type="PRINTS" id="PR00385">
    <property type="entry name" value="P450"/>
</dbReference>
<accession>A0A2G8LBQ1</accession>
<dbReference type="GO" id="GO:0020037">
    <property type="term" value="F:heme binding"/>
    <property type="evidence" value="ECO:0007669"/>
    <property type="project" value="InterPro"/>
</dbReference>
<dbReference type="GO" id="GO:0005737">
    <property type="term" value="C:cytoplasm"/>
    <property type="evidence" value="ECO:0007669"/>
    <property type="project" value="TreeGrafter"/>
</dbReference>
<dbReference type="InterPro" id="IPR017972">
    <property type="entry name" value="Cyt_P450_CS"/>
</dbReference>
<comment type="cofactor">
    <cofactor evidence="4">
        <name>heme</name>
        <dbReference type="ChEBI" id="CHEBI:30413"/>
    </cofactor>
</comment>
<evidence type="ECO:0000256" key="1">
    <source>
        <dbReference type="ARBA" id="ARBA00010617"/>
    </source>
</evidence>
<comment type="caution">
    <text evidence="6">The sequence shown here is derived from an EMBL/GenBank/DDBJ whole genome shotgun (WGS) entry which is preliminary data.</text>
</comment>
<feature type="binding site" description="axial binding residue" evidence="4">
    <location>
        <position position="131"/>
    </location>
    <ligand>
        <name>heme</name>
        <dbReference type="ChEBI" id="CHEBI:30413"/>
    </ligand>
    <ligandPart>
        <name>Fe</name>
        <dbReference type="ChEBI" id="CHEBI:18248"/>
    </ligandPart>
</feature>
<dbReference type="InterPro" id="IPR050182">
    <property type="entry name" value="Cytochrome_P450_fam2"/>
</dbReference>
<dbReference type="SUPFAM" id="SSF48264">
    <property type="entry name" value="Cytochrome P450"/>
    <property type="match status" value="1"/>
</dbReference>
<dbReference type="PANTHER" id="PTHR24300:SF397">
    <property type="entry name" value="CYTOCHROME P450 2U1"/>
    <property type="match status" value="1"/>
</dbReference>
<comment type="similarity">
    <text evidence="1 5">Belongs to the cytochrome P450 family.</text>
</comment>
<dbReference type="EMBL" id="MRZV01000134">
    <property type="protein sequence ID" value="PIK57696.1"/>
    <property type="molecule type" value="Genomic_DNA"/>
</dbReference>
<organism evidence="6 7">
    <name type="scientific">Stichopus japonicus</name>
    <name type="common">Sea cucumber</name>
    <dbReference type="NCBI Taxonomy" id="307972"/>
    <lineage>
        <taxon>Eukaryota</taxon>
        <taxon>Metazoa</taxon>
        <taxon>Echinodermata</taxon>
        <taxon>Eleutherozoa</taxon>
        <taxon>Echinozoa</taxon>
        <taxon>Holothuroidea</taxon>
        <taxon>Aspidochirotacea</taxon>
        <taxon>Aspidochirotida</taxon>
        <taxon>Stichopodidae</taxon>
        <taxon>Apostichopus</taxon>
    </lineage>
</organism>
<dbReference type="GO" id="GO:0005506">
    <property type="term" value="F:iron ion binding"/>
    <property type="evidence" value="ECO:0007669"/>
    <property type="project" value="InterPro"/>
</dbReference>
<dbReference type="GO" id="GO:0008395">
    <property type="term" value="F:steroid hydroxylase activity"/>
    <property type="evidence" value="ECO:0007669"/>
    <property type="project" value="TreeGrafter"/>
</dbReference>
<dbReference type="InterPro" id="IPR001128">
    <property type="entry name" value="Cyt_P450"/>
</dbReference>
<evidence type="ECO:0000313" key="7">
    <source>
        <dbReference type="Proteomes" id="UP000230750"/>
    </source>
</evidence>
<protein>
    <submittedName>
        <fullName evidence="6">Putative cytochrome P450 2F3-like</fullName>
    </submittedName>
</protein>
<evidence type="ECO:0000256" key="4">
    <source>
        <dbReference type="PIRSR" id="PIRSR602401-1"/>
    </source>
</evidence>
<keyword evidence="2 4" id="KW-0479">Metal-binding</keyword>
<reference evidence="6 7" key="1">
    <citation type="journal article" date="2017" name="PLoS Biol.">
        <title>The sea cucumber genome provides insights into morphological evolution and visceral regeneration.</title>
        <authorList>
            <person name="Zhang X."/>
            <person name="Sun L."/>
            <person name="Yuan J."/>
            <person name="Sun Y."/>
            <person name="Gao Y."/>
            <person name="Zhang L."/>
            <person name="Li S."/>
            <person name="Dai H."/>
            <person name="Hamel J.F."/>
            <person name="Liu C."/>
            <person name="Yu Y."/>
            <person name="Liu S."/>
            <person name="Lin W."/>
            <person name="Guo K."/>
            <person name="Jin S."/>
            <person name="Xu P."/>
            <person name="Storey K.B."/>
            <person name="Huan P."/>
            <person name="Zhang T."/>
            <person name="Zhou Y."/>
            <person name="Zhang J."/>
            <person name="Lin C."/>
            <person name="Li X."/>
            <person name="Xing L."/>
            <person name="Huo D."/>
            <person name="Sun M."/>
            <person name="Wang L."/>
            <person name="Mercier A."/>
            <person name="Li F."/>
            <person name="Yang H."/>
            <person name="Xiang J."/>
        </authorList>
    </citation>
    <scope>NUCLEOTIDE SEQUENCE [LARGE SCALE GENOMIC DNA]</scope>
    <source>
        <strain evidence="6">Shaxun</strain>
        <tissue evidence="6">Muscle</tissue>
    </source>
</reference>
<dbReference type="STRING" id="307972.A0A2G8LBQ1"/>
<gene>
    <name evidence="6" type="ORF">BSL78_05380</name>
</gene>
<sequence>MHWCVMLLCQYPDIQKKVGEEVDRIVGRDRLPSLDDREKLPYTTATLYEVMRFGSILPMSVPHATSKDVEIGGYDIPGDTWVLVNLYSMHYDGKLWDEPQKFKPEHFLDETGKVRLHPEGFLPFSTGRRVCLGESLAKAELFLLFTWLFQHYRFSKAAGLEGEDYSESISIAFTCLPRDHKVMVEKRF</sequence>